<organism evidence="3 4">
    <name type="scientific">Aquabacterium olei</name>
    <dbReference type="NCBI Taxonomy" id="1296669"/>
    <lineage>
        <taxon>Bacteria</taxon>
        <taxon>Pseudomonadati</taxon>
        <taxon>Pseudomonadota</taxon>
        <taxon>Betaproteobacteria</taxon>
        <taxon>Burkholderiales</taxon>
        <taxon>Aquabacterium</taxon>
    </lineage>
</organism>
<dbReference type="Gene3D" id="3.40.50.1820">
    <property type="entry name" value="alpha/beta hydrolase"/>
    <property type="match status" value="1"/>
</dbReference>
<keyword evidence="1" id="KW-0732">Signal</keyword>
<dbReference type="SUPFAM" id="SSF53474">
    <property type="entry name" value="alpha/beta-Hydrolases"/>
    <property type="match status" value="1"/>
</dbReference>
<protein>
    <submittedName>
        <fullName evidence="3">Lipase</fullName>
    </submittedName>
</protein>
<dbReference type="EMBL" id="CP029210">
    <property type="protein sequence ID" value="AWI54621.1"/>
    <property type="molecule type" value="Genomic_DNA"/>
</dbReference>
<dbReference type="InterPro" id="IPR000073">
    <property type="entry name" value="AB_hydrolase_1"/>
</dbReference>
<name>A0A2U8FU72_9BURK</name>
<dbReference type="InterPro" id="IPR029058">
    <property type="entry name" value="AB_hydrolase_fold"/>
</dbReference>
<dbReference type="AlphaFoldDB" id="A0A2U8FU72"/>
<evidence type="ECO:0000256" key="1">
    <source>
        <dbReference type="SAM" id="SignalP"/>
    </source>
</evidence>
<dbReference type="Proteomes" id="UP000244892">
    <property type="component" value="Chromosome"/>
</dbReference>
<evidence type="ECO:0000259" key="2">
    <source>
        <dbReference type="Pfam" id="PF00561"/>
    </source>
</evidence>
<accession>A0A2U8FU72</accession>
<dbReference type="RefSeq" id="WP_109037612.1">
    <property type="nucleotide sequence ID" value="NZ_CP029210.1"/>
</dbReference>
<sequence length="315" mass="33267">MTRSTVWRAVSLAAAVAVSTLAAAPAAHAGTYAKTKHPIVLVHGFIGFDNILGIQYFYDIPNKLRDEGATVYIASVNPSQTTEFRGEELVQQMKQWAAKDGVTKFNLIGHSHGGPTVRYAAGTLPTMVASVSTVAGTHFGSKVADDILAGTTPGGGFDQTATAGLKLIAWLSGNKTTSDADLLTALKALSAPGSAAFNAKFPVGAPTTTCGTGPEKASINGNSMRWYSFSGTSVKTNGWDISDAILAETAKYFGTEPNDGLVSKCSSHWGRVVKDNYTWNHLDEINQVLGTIGANSPDPVSFYKQHANRLKWAGL</sequence>
<feature type="domain" description="AB hydrolase-1" evidence="2">
    <location>
        <begin position="38"/>
        <end position="154"/>
    </location>
</feature>
<dbReference type="OrthoDB" id="2004167at2"/>
<reference evidence="3 4" key="1">
    <citation type="submission" date="2018-05" db="EMBL/GenBank/DDBJ databases">
        <title>complete genome sequence of Aquabacterium olei NBRC 110486.</title>
        <authorList>
            <person name="Tang B."/>
            <person name="Chang J."/>
            <person name="Zhang L."/>
            <person name="Yang H."/>
        </authorList>
    </citation>
    <scope>NUCLEOTIDE SEQUENCE [LARGE SCALE GENOMIC DNA]</scope>
    <source>
        <strain evidence="3 4">NBRC 110486</strain>
    </source>
</reference>
<keyword evidence="4" id="KW-1185">Reference proteome</keyword>
<feature type="signal peptide" evidence="1">
    <location>
        <begin position="1"/>
        <end position="29"/>
    </location>
</feature>
<evidence type="ECO:0000313" key="4">
    <source>
        <dbReference type="Proteomes" id="UP000244892"/>
    </source>
</evidence>
<dbReference type="Pfam" id="PF00561">
    <property type="entry name" value="Abhydrolase_1"/>
    <property type="match status" value="1"/>
</dbReference>
<feature type="chain" id="PRO_5016031272" evidence="1">
    <location>
        <begin position="30"/>
        <end position="315"/>
    </location>
</feature>
<gene>
    <name evidence="3" type="ORF">DEH84_15215</name>
</gene>
<dbReference type="KEGG" id="aon:DEH84_15215"/>
<evidence type="ECO:0000313" key="3">
    <source>
        <dbReference type="EMBL" id="AWI54621.1"/>
    </source>
</evidence>
<proteinExistence type="predicted"/>